<protein>
    <submittedName>
        <fullName evidence="1">YtxH-like protein</fullName>
    </submittedName>
</protein>
<comment type="caution">
    <text evidence="1">The sequence shown here is derived from an EMBL/GenBank/DDBJ whole genome shotgun (WGS) entry which is preliminary data.</text>
</comment>
<sequence length="88" mass="10377">MSRRCRYFLFGGIVGSLIALLLTPKTGKETREVIMEKTRDIVNNPEDFKMNLKYKLKNIIRSIYFENEIVSSENEIIISKEFKEEEVE</sequence>
<evidence type="ECO:0000313" key="2">
    <source>
        <dbReference type="Proteomes" id="UP000190140"/>
    </source>
</evidence>
<dbReference type="OrthoDB" id="1740132at2"/>
<name>A0A1V4I684_9FIRM</name>
<dbReference type="InterPro" id="IPR024623">
    <property type="entry name" value="YtxH"/>
</dbReference>
<keyword evidence="2" id="KW-1185">Reference proteome</keyword>
<dbReference type="Proteomes" id="UP000190140">
    <property type="component" value="Unassembled WGS sequence"/>
</dbReference>
<accession>A0A1V4I684</accession>
<gene>
    <name evidence="1" type="ORF">CLOTH_15260</name>
</gene>
<proteinExistence type="predicted"/>
<dbReference type="STRING" id="29349.CLOTH_15260"/>
<evidence type="ECO:0000313" key="1">
    <source>
        <dbReference type="EMBL" id="OPJ55463.1"/>
    </source>
</evidence>
<dbReference type="InterPro" id="IPR052928">
    <property type="entry name" value="Desiccation-related_membrane"/>
</dbReference>
<dbReference type="PANTHER" id="PTHR35792">
    <property type="entry name" value="GENERAL STRESS PROTEIN"/>
    <property type="match status" value="1"/>
</dbReference>
<dbReference type="AlphaFoldDB" id="A0A1V4I684"/>
<dbReference type="Pfam" id="PF12732">
    <property type="entry name" value="YtxH"/>
    <property type="match status" value="1"/>
</dbReference>
<dbReference type="RefSeq" id="WP_158080487.1">
    <property type="nucleotide sequence ID" value="NZ_MZGW01000005.1"/>
</dbReference>
<dbReference type="EMBL" id="MZGW01000005">
    <property type="protein sequence ID" value="OPJ55463.1"/>
    <property type="molecule type" value="Genomic_DNA"/>
</dbReference>
<reference evidence="1 2" key="1">
    <citation type="submission" date="2017-03" db="EMBL/GenBank/DDBJ databases">
        <title>Genome sequence of Clostridium thermoalcaliphilum DSM 7309.</title>
        <authorList>
            <person name="Poehlein A."/>
            <person name="Daniel R."/>
        </authorList>
    </citation>
    <scope>NUCLEOTIDE SEQUENCE [LARGE SCALE GENOMIC DNA]</scope>
    <source>
        <strain evidence="1 2">DSM 7309</strain>
    </source>
</reference>
<dbReference type="PANTHER" id="PTHR35792:SF2">
    <property type="entry name" value="GENERAL STRESS PROTEIN"/>
    <property type="match status" value="1"/>
</dbReference>
<organism evidence="1 2">
    <name type="scientific">Alkalithermobacter paradoxus</name>
    <dbReference type="NCBI Taxonomy" id="29349"/>
    <lineage>
        <taxon>Bacteria</taxon>
        <taxon>Bacillati</taxon>
        <taxon>Bacillota</taxon>
        <taxon>Clostridia</taxon>
        <taxon>Peptostreptococcales</taxon>
        <taxon>Tepidibacteraceae</taxon>
        <taxon>Alkalithermobacter</taxon>
    </lineage>
</organism>